<evidence type="ECO:0000313" key="3">
    <source>
        <dbReference type="Proteomes" id="UP000308744"/>
    </source>
</evidence>
<keyword evidence="1" id="KW-0472">Membrane</keyword>
<feature type="transmembrane region" description="Helical" evidence="1">
    <location>
        <begin position="7"/>
        <end position="25"/>
    </location>
</feature>
<dbReference type="RefSeq" id="WP_107896874.1">
    <property type="nucleotide sequence ID" value="NZ_PYWM01000026.1"/>
</dbReference>
<protein>
    <recommendedName>
        <fullName evidence="4">DUF4306 domain-containing protein</fullName>
    </recommendedName>
</protein>
<keyword evidence="3" id="KW-1185">Reference proteome</keyword>
<sequence length="94" mass="10908">MTKKVLITNLILMIIAVLSMFWNYFQASAVYKMFTNDIGIKTIDFKLVTIEFTGTDGSIQNIYNYPVFIISFIMIVNIYFFIVSKRSEVNTIDI</sequence>
<evidence type="ECO:0000313" key="2">
    <source>
        <dbReference type="EMBL" id="TKI53092.1"/>
    </source>
</evidence>
<proteinExistence type="predicted"/>
<dbReference type="AlphaFoldDB" id="A0A4U2Y0S5"/>
<comment type="caution">
    <text evidence="2">The sequence shown here is derived from an EMBL/GenBank/DDBJ whole genome shotgun (WGS) entry which is preliminary data.</text>
</comment>
<organism evidence="2 3">
    <name type="scientific">Lysinibacillus mangiferihumi</name>
    <dbReference type="NCBI Taxonomy" id="1130819"/>
    <lineage>
        <taxon>Bacteria</taxon>
        <taxon>Bacillati</taxon>
        <taxon>Bacillota</taxon>
        <taxon>Bacilli</taxon>
        <taxon>Bacillales</taxon>
        <taxon>Bacillaceae</taxon>
        <taxon>Lysinibacillus</taxon>
    </lineage>
</organism>
<keyword evidence="1" id="KW-1133">Transmembrane helix</keyword>
<keyword evidence="1" id="KW-0812">Transmembrane</keyword>
<dbReference type="EMBL" id="SZPU01000141">
    <property type="protein sequence ID" value="TKI53092.1"/>
    <property type="molecule type" value="Genomic_DNA"/>
</dbReference>
<dbReference type="Proteomes" id="UP000308744">
    <property type="component" value="Unassembled WGS sequence"/>
</dbReference>
<evidence type="ECO:0000256" key="1">
    <source>
        <dbReference type="SAM" id="Phobius"/>
    </source>
</evidence>
<reference evidence="2 3" key="1">
    <citation type="submission" date="2019-04" db="EMBL/GenBank/DDBJ databases">
        <title>Lysinibacillus genome sequencing.</title>
        <authorList>
            <person name="Dunlap C."/>
        </authorList>
    </citation>
    <scope>NUCLEOTIDE SEQUENCE [LARGE SCALE GENOMIC DNA]</scope>
    <source>
        <strain evidence="2 3">CCTCC AB 2010389</strain>
    </source>
</reference>
<feature type="transmembrane region" description="Helical" evidence="1">
    <location>
        <begin position="62"/>
        <end position="82"/>
    </location>
</feature>
<name>A0A4U2Y0S5_9BACI</name>
<accession>A0A4U2Y0S5</accession>
<evidence type="ECO:0008006" key="4">
    <source>
        <dbReference type="Google" id="ProtNLM"/>
    </source>
</evidence>
<gene>
    <name evidence="2" type="ORF">FC756_25850</name>
</gene>